<comment type="caution">
    <text evidence="4">The sequence shown here is derived from an EMBL/GenBank/DDBJ whole genome shotgun (WGS) entry which is preliminary data.</text>
</comment>
<sequence>MLSNSVPTSTESRIWLHKQRKEVNMSNLIPMVIEQTSRGERSYDIFSRLLNDRIIMLNGMVTNESASLIIAQMLFLESADCDKDIHFYINSPGGSVTDGFAIMDTMNYIKCDVSTISVGQSGSAASLLLASGKKGKRFALKNSEVLIHQPSISGGLQGQATDIKIHSDWLEKTKETLNEIYSRLTGQPIQKIKEDMERDCYMTAEQAKEYGLIDKILLCRT</sequence>
<dbReference type="PANTHER" id="PTHR10381">
    <property type="entry name" value="ATP-DEPENDENT CLP PROTEASE PROTEOLYTIC SUBUNIT"/>
    <property type="match status" value="1"/>
</dbReference>
<dbReference type="Pfam" id="PF00574">
    <property type="entry name" value="CLP_protease"/>
    <property type="match status" value="1"/>
</dbReference>
<evidence type="ECO:0000313" key="4">
    <source>
        <dbReference type="EMBL" id="MCQ4922119.1"/>
    </source>
</evidence>
<dbReference type="PRINTS" id="PR00127">
    <property type="entry name" value="CLPPROTEASEP"/>
</dbReference>
<evidence type="ECO:0000256" key="1">
    <source>
        <dbReference type="ARBA" id="ARBA00007039"/>
    </source>
</evidence>
<dbReference type="SUPFAM" id="SSF52096">
    <property type="entry name" value="ClpP/crotonase"/>
    <property type="match status" value="1"/>
</dbReference>
<dbReference type="EMBL" id="JANGAC010000002">
    <property type="protein sequence ID" value="MCQ4922119.1"/>
    <property type="molecule type" value="Genomic_DNA"/>
</dbReference>
<dbReference type="Proteomes" id="UP001524478">
    <property type="component" value="Unassembled WGS sequence"/>
</dbReference>
<dbReference type="HAMAP" id="MF_00444">
    <property type="entry name" value="ClpP"/>
    <property type="match status" value="1"/>
</dbReference>
<proteinExistence type="inferred from homology"/>
<dbReference type="PANTHER" id="PTHR10381:SF11">
    <property type="entry name" value="ATP-DEPENDENT CLP PROTEASE PROTEOLYTIC SUBUNIT, MITOCHONDRIAL"/>
    <property type="match status" value="1"/>
</dbReference>
<accession>A0ABT1S6L8</accession>
<dbReference type="InterPro" id="IPR023562">
    <property type="entry name" value="ClpP/TepA"/>
</dbReference>
<comment type="function">
    <text evidence="2">Cleaves peptides in various proteins in a process that requires ATP hydrolysis. Has a chymotrypsin-like activity. Plays a major role in the degradation of misfolded proteins.</text>
</comment>
<protein>
    <recommendedName>
        <fullName evidence="2 3">ATP-dependent Clp protease proteolytic subunit</fullName>
        <ecNumber evidence="2">3.4.21.92</ecNumber>
    </recommendedName>
    <alternativeName>
        <fullName evidence="2">Endopeptidase Clp</fullName>
    </alternativeName>
</protein>
<organism evidence="4 5">
    <name type="scientific">Tissierella carlieri</name>
    <dbReference type="NCBI Taxonomy" id="689904"/>
    <lineage>
        <taxon>Bacteria</taxon>
        <taxon>Bacillati</taxon>
        <taxon>Bacillota</taxon>
        <taxon>Tissierellia</taxon>
        <taxon>Tissierellales</taxon>
        <taxon>Tissierellaceae</taxon>
        <taxon>Tissierella</taxon>
    </lineage>
</organism>
<reference evidence="4 5" key="1">
    <citation type="submission" date="2022-06" db="EMBL/GenBank/DDBJ databases">
        <title>Isolation of gut microbiota from human fecal samples.</title>
        <authorList>
            <person name="Pamer E.G."/>
            <person name="Barat B."/>
            <person name="Waligurski E."/>
            <person name="Medina S."/>
            <person name="Paddock L."/>
            <person name="Mostad J."/>
        </authorList>
    </citation>
    <scope>NUCLEOTIDE SEQUENCE [LARGE SCALE GENOMIC DNA]</scope>
    <source>
        <strain evidence="4 5">DFI.7.95</strain>
    </source>
</reference>
<feature type="active site" evidence="2">
    <location>
        <position position="148"/>
    </location>
</feature>
<feature type="active site" description="Nucleophile" evidence="2">
    <location>
        <position position="123"/>
    </location>
</feature>
<dbReference type="GO" id="GO:0006508">
    <property type="term" value="P:proteolysis"/>
    <property type="evidence" value="ECO:0007669"/>
    <property type="project" value="UniProtKB-KW"/>
</dbReference>
<comment type="subunit">
    <text evidence="2">Fourteen ClpP subunits assemble into 2 heptameric rings which stack back to back to give a disk-like structure with a central cavity, resembling the structure of eukaryotic proteasomes.</text>
</comment>
<dbReference type="GO" id="GO:0008233">
    <property type="term" value="F:peptidase activity"/>
    <property type="evidence" value="ECO:0007669"/>
    <property type="project" value="UniProtKB-KW"/>
</dbReference>
<evidence type="ECO:0000313" key="5">
    <source>
        <dbReference type="Proteomes" id="UP001524478"/>
    </source>
</evidence>
<dbReference type="Gene3D" id="3.90.226.10">
    <property type="entry name" value="2-enoyl-CoA Hydratase, Chain A, domain 1"/>
    <property type="match status" value="1"/>
</dbReference>
<comment type="similarity">
    <text evidence="1 2 3">Belongs to the peptidase S14 family.</text>
</comment>
<comment type="catalytic activity">
    <reaction evidence="2">
        <text>Hydrolysis of proteins to small peptides in the presence of ATP and magnesium. alpha-casein is the usual test substrate. In the absence of ATP, only oligopeptides shorter than five residues are hydrolyzed (such as succinyl-Leu-Tyr-|-NHMec, and Leu-Tyr-Leu-|-Tyr-Trp, in which cleavage of the -Tyr-|-Leu- and -Tyr-|-Trp bonds also occurs).</text>
        <dbReference type="EC" id="3.4.21.92"/>
    </reaction>
</comment>
<comment type="subcellular location">
    <subcellularLocation>
        <location evidence="2">Cytoplasm</location>
    </subcellularLocation>
</comment>
<dbReference type="InterPro" id="IPR001907">
    <property type="entry name" value="ClpP"/>
</dbReference>
<dbReference type="InterPro" id="IPR029045">
    <property type="entry name" value="ClpP/crotonase-like_dom_sf"/>
</dbReference>
<dbReference type="NCBIfam" id="NF001368">
    <property type="entry name" value="PRK00277.1"/>
    <property type="match status" value="1"/>
</dbReference>
<dbReference type="NCBIfam" id="NF009205">
    <property type="entry name" value="PRK12553.1"/>
    <property type="match status" value="1"/>
</dbReference>
<keyword evidence="2" id="KW-0378">Hydrolase</keyword>
<dbReference type="RefSeq" id="WP_256310619.1">
    <property type="nucleotide sequence ID" value="NZ_CP172320.1"/>
</dbReference>
<gene>
    <name evidence="2" type="primary">clpP</name>
    <name evidence="4" type="ORF">NE686_03395</name>
</gene>
<keyword evidence="5" id="KW-1185">Reference proteome</keyword>
<dbReference type="CDD" id="cd07017">
    <property type="entry name" value="S14_ClpP_2"/>
    <property type="match status" value="1"/>
</dbReference>
<dbReference type="EC" id="3.4.21.92" evidence="2"/>
<keyword evidence="2" id="KW-0963">Cytoplasm</keyword>
<evidence type="ECO:0000256" key="2">
    <source>
        <dbReference type="HAMAP-Rule" id="MF_00444"/>
    </source>
</evidence>
<keyword evidence="2 4" id="KW-0645">Protease</keyword>
<name>A0ABT1S6L8_9FIRM</name>
<evidence type="ECO:0000256" key="3">
    <source>
        <dbReference type="RuleBase" id="RU003567"/>
    </source>
</evidence>
<keyword evidence="2" id="KW-0720">Serine protease</keyword>